<gene>
    <name evidence="5" type="primary">ydaM_1</name>
    <name evidence="5" type="ORF">BEI61_01272</name>
</gene>
<dbReference type="SMART" id="SM00062">
    <property type="entry name" value="PBPb"/>
    <property type="match status" value="2"/>
</dbReference>
<dbReference type="PATRIC" id="fig|1432052.4.peg.1428"/>
<dbReference type="CDD" id="cd01949">
    <property type="entry name" value="GGDEF"/>
    <property type="match status" value="1"/>
</dbReference>
<keyword evidence="2" id="KW-0472">Membrane</keyword>
<dbReference type="SUPFAM" id="SSF53850">
    <property type="entry name" value="Periplasmic binding protein-like II"/>
    <property type="match status" value="2"/>
</dbReference>
<dbReference type="SUPFAM" id="SSF55073">
    <property type="entry name" value="Nucleotide cyclase"/>
    <property type="match status" value="1"/>
</dbReference>
<dbReference type="GO" id="GO:0005886">
    <property type="term" value="C:plasma membrane"/>
    <property type="evidence" value="ECO:0007669"/>
    <property type="project" value="TreeGrafter"/>
</dbReference>
<feature type="domain" description="GGDEF" evidence="4">
    <location>
        <begin position="714"/>
        <end position="842"/>
    </location>
</feature>
<comment type="caution">
    <text evidence="5">The sequence shown here is derived from an EMBL/GenBank/DDBJ whole genome shotgun (WGS) entry which is preliminary data.</text>
</comment>
<dbReference type="Proteomes" id="UP000094067">
    <property type="component" value="Unassembled WGS sequence"/>
</dbReference>
<accession>A0A1E3A9D3</accession>
<feature type="transmembrane region" description="Helical" evidence="2">
    <location>
        <begin position="522"/>
        <end position="544"/>
    </location>
</feature>
<evidence type="ECO:0000259" key="3">
    <source>
        <dbReference type="PROSITE" id="PS50113"/>
    </source>
</evidence>
<dbReference type="GO" id="GO:0052621">
    <property type="term" value="F:diguanylate cyclase activity"/>
    <property type="evidence" value="ECO:0007669"/>
    <property type="project" value="UniProtKB-EC"/>
</dbReference>
<feature type="coiled-coil region" evidence="1">
    <location>
        <begin position="664"/>
        <end position="691"/>
    </location>
</feature>
<dbReference type="Pfam" id="PF00990">
    <property type="entry name" value="GGDEF"/>
    <property type="match status" value="1"/>
</dbReference>
<dbReference type="InterPro" id="IPR050469">
    <property type="entry name" value="Diguanylate_Cyclase"/>
</dbReference>
<keyword evidence="1" id="KW-0175">Coiled coil</keyword>
<keyword evidence="5" id="KW-0548">Nucleotidyltransferase</keyword>
<name>A0A1E3A9D3_9FIRM</name>
<dbReference type="NCBIfam" id="TIGR00254">
    <property type="entry name" value="GGDEF"/>
    <property type="match status" value="1"/>
</dbReference>
<evidence type="ECO:0000313" key="5">
    <source>
        <dbReference type="EMBL" id="ODM05384.1"/>
    </source>
</evidence>
<dbReference type="FunFam" id="3.30.70.270:FF:000001">
    <property type="entry name" value="Diguanylate cyclase domain protein"/>
    <property type="match status" value="1"/>
</dbReference>
<dbReference type="PANTHER" id="PTHR45138:SF9">
    <property type="entry name" value="DIGUANYLATE CYCLASE DGCM-RELATED"/>
    <property type="match status" value="1"/>
</dbReference>
<dbReference type="EC" id="2.7.7.65" evidence="5"/>
<dbReference type="InterPro" id="IPR001638">
    <property type="entry name" value="Solute-binding_3/MltF_N"/>
</dbReference>
<keyword evidence="5" id="KW-0808">Transferase</keyword>
<evidence type="ECO:0000256" key="1">
    <source>
        <dbReference type="SAM" id="Coils"/>
    </source>
</evidence>
<dbReference type="InterPro" id="IPR029787">
    <property type="entry name" value="Nucleotide_cyclase"/>
</dbReference>
<dbReference type="InterPro" id="IPR043128">
    <property type="entry name" value="Rev_trsase/Diguanyl_cyclase"/>
</dbReference>
<evidence type="ECO:0000259" key="4">
    <source>
        <dbReference type="PROSITE" id="PS50887"/>
    </source>
</evidence>
<dbReference type="Gene3D" id="3.40.190.10">
    <property type="entry name" value="Periplasmic binding protein-like II"/>
    <property type="match status" value="4"/>
</dbReference>
<evidence type="ECO:0000313" key="6">
    <source>
        <dbReference type="Proteomes" id="UP000094067"/>
    </source>
</evidence>
<dbReference type="Pfam" id="PF00497">
    <property type="entry name" value="SBP_bac_3"/>
    <property type="match status" value="2"/>
</dbReference>
<dbReference type="GO" id="GO:1902201">
    <property type="term" value="P:negative regulation of bacterial-type flagellum-dependent cell motility"/>
    <property type="evidence" value="ECO:0007669"/>
    <property type="project" value="TreeGrafter"/>
</dbReference>
<protein>
    <submittedName>
        <fullName evidence="5">Putative diguanylate cyclase YdaM</fullName>
        <ecNumber evidence="5">2.7.7.65</ecNumber>
    </submittedName>
</protein>
<proteinExistence type="predicted"/>
<dbReference type="InterPro" id="IPR000700">
    <property type="entry name" value="PAS-assoc_C"/>
</dbReference>
<sequence>MSNYVGIGENMQYKRFPLWEKGCLAAIIILILAALLPARSLEAKEDRPVVRVGYPIQQGLTEIDENGNYTGYIYDYLQEIAQYTGWDYEFVRAEGDINESLMTLMEMLENGEIDIMGGMLYNSRMEEMYDYASNSCGIVYTVLKVLYEDTAFNEASREERPLRVAMIDGAAQRREELEEYCRMNMLIPEIVPCDTEEEMLQALKENRADVMLSTSMEFMEGLRTVARFSPRPFYFVSTKGKTDLLNQLDKALQSIEQADPYFSASLYEQYFNPPNTELWLTSEEKKYVETAGTLKVGVLSDLPPYQYTDEVTGQLKGIGVDLLEKIQEQTGLSFQLVVAPDEKTLNRMAAEGSIDLVAGMNYDYELAKDRNVAMSRPYITTQYMLLISDRMQNRRLEEMSMAMVDGCGCYWEKTDTGVYFQSREDIVRAINSGKPYYSYMDAYVAQYYFNKTEFKSLKLIPQISIDSSTCIGVVKPASTELLSILNKVIQALPQDEMQSIIYANTIFKESPTLADYIKENPFQAAAAAGVVIFLIIAALAWGIFTKEKLNRKITLELAKHREIYGLVNDYFFEYDIKKDIFTISMKPDGNGEERTAIYNLKSGTDEKTDYRKQLLEIMVPGKDGIRELQLPEYKQNQTEDTLTLIWIRLAMKTIYDYKGNPVCIIGKMNDIEEERRERDKLKNQAERDGLTHAYNAKTSLRLIEERLQGLEEGNRGALLLIDIDKFKNINDTYGHMAGDQVLCEVAAVLRECFREEDIVGRPGGDEFVVYMDRMKENKALADTCERLLQNIRKINVANAGKVTISVGAVVTKRGDRYDEVYKLADNALYRAKREGRDGFFIA</sequence>
<dbReference type="InterPro" id="IPR000160">
    <property type="entry name" value="GGDEF_dom"/>
</dbReference>
<dbReference type="RefSeq" id="WP_081331091.1">
    <property type="nucleotide sequence ID" value="NZ_DBFYTW010000421.1"/>
</dbReference>
<dbReference type="EMBL" id="MCGH01000002">
    <property type="protein sequence ID" value="ODM05384.1"/>
    <property type="molecule type" value="Genomic_DNA"/>
</dbReference>
<dbReference type="PROSITE" id="PS50887">
    <property type="entry name" value="GGDEF"/>
    <property type="match status" value="1"/>
</dbReference>
<dbReference type="OrthoDB" id="9805474at2"/>
<dbReference type="AlphaFoldDB" id="A0A1E3A9D3"/>
<dbReference type="GO" id="GO:0043709">
    <property type="term" value="P:cell adhesion involved in single-species biofilm formation"/>
    <property type="evidence" value="ECO:0007669"/>
    <property type="project" value="TreeGrafter"/>
</dbReference>
<keyword evidence="2" id="KW-0812">Transmembrane</keyword>
<reference evidence="5 6" key="1">
    <citation type="submission" date="2016-07" db="EMBL/GenBank/DDBJ databases">
        <title>Characterization of isolates of Eisenbergiella tayi derived from blood cultures, using whole genome sequencing.</title>
        <authorList>
            <person name="Burdz T."/>
            <person name="Wiebe D."/>
            <person name="Huynh C."/>
            <person name="Bernard K."/>
        </authorList>
    </citation>
    <scope>NUCLEOTIDE SEQUENCE [LARGE SCALE GENOMIC DNA]</scope>
    <source>
        <strain evidence="5 6">NML 110608</strain>
    </source>
</reference>
<dbReference type="SMART" id="SM00267">
    <property type="entry name" value="GGDEF"/>
    <property type="match status" value="1"/>
</dbReference>
<dbReference type="PROSITE" id="PS50113">
    <property type="entry name" value="PAC"/>
    <property type="match status" value="1"/>
</dbReference>
<keyword evidence="2" id="KW-1133">Transmembrane helix</keyword>
<organism evidence="5 6">
    <name type="scientific">Eisenbergiella tayi</name>
    <dbReference type="NCBI Taxonomy" id="1432052"/>
    <lineage>
        <taxon>Bacteria</taxon>
        <taxon>Bacillati</taxon>
        <taxon>Bacillota</taxon>
        <taxon>Clostridia</taxon>
        <taxon>Lachnospirales</taxon>
        <taxon>Lachnospiraceae</taxon>
        <taxon>Eisenbergiella</taxon>
    </lineage>
</organism>
<dbReference type="PANTHER" id="PTHR45138">
    <property type="entry name" value="REGULATORY COMPONENTS OF SENSORY TRANSDUCTION SYSTEM"/>
    <property type="match status" value="1"/>
</dbReference>
<dbReference type="Gene3D" id="3.30.70.270">
    <property type="match status" value="1"/>
</dbReference>
<feature type="domain" description="PAC" evidence="3">
    <location>
        <begin position="629"/>
        <end position="683"/>
    </location>
</feature>
<evidence type="ECO:0000256" key="2">
    <source>
        <dbReference type="SAM" id="Phobius"/>
    </source>
</evidence>